<dbReference type="VEuPathDB" id="FungiDB:PV09_04381"/>
<dbReference type="SUPFAM" id="SSF57701">
    <property type="entry name" value="Zn2/Cys6 DNA-binding domain"/>
    <property type="match status" value="1"/>
</dbReference>
<dbReference type="GO" id="GO:0006351">
    <property type="term" value="P:DNA-templated transcription"/>
    <property type="evidence" value="ECO:0007669"/>
    <property type="project" value="InterPro"/>
</dbReference>
<keyword evidence="1" id="KW-0479">Metal-binding</keyword>
<dbReference type="InParanoid" id="A0A0D2ADU5"/>
<evidence type="ECO:0000259" key="4">
    <source>
        <dbReference type="PROSITE" id="PS50048"/>
    </source>
</evidence>
<evidence type="ECO:0000256" key="3">
    <source>
        <dbReference type="SAM" id="MobiDB-lite"/>
    </source>
</evidence>
<dbReference type="CDD" id="cd12148">
    <property type="entry name" value="fungal_TF_MHR"/>
    <property type="match status" value="1"/>
</dbReference>
<dbReference type="Gene3D" id="4.10.240.10">
    <property type="entry name" value="Zn(2)-C6 fungal-type DNA-binding domain"/>
    <property type="match status" value="1"/>
</dbReference>
<dbReference type="SMART" id="SM00066">
    <property type="entry name" value="GAL4"/>
    <property type="match status" value="1"/>
</dbReference>
<dbReference type="InterPro" id="IPR001138">
    <property type="entry name" value="Zn2Cys6_DnaBD"/>
</dbReference>
<accession>A0A0D2ADU5</accession>
<dbReference type="InterPro" id="IPR007219">
    <property type="entry name" value="XnlR_reg_dom"/>
</dbReference>
<dbReference type="PANTHER" id="PTHR47425">
    <property type="entry name" value="FARB-RELATED"/>
    <property type="match status" value="1"/>
</dbReference>
<dbReference type="GeneID" id="27312354"/>
<dbReference type="GO" id="GO:0003677">
    <property type="term" value="F:DNA binding"/>
    <property type="evidence" value="ECO:0007669"/>
    <property type="project" value="InterPro"/>
</dbReference>
<dbReference type="HOGENOM" id="CLU_006329_1_4_1"/>
<proteinExistence type="predicted"/>
<keyword evidence="2" id="KW-0539">Nucleus</keyword>
<dbReference type="Pfam" id="PF00172">
    <property type="entry name" value="Zn_clus"/>
    <property type="match status" value="1"/>
</dbReference>
<dbReference type="RefSeq" id="XP_016214504.1">
    <property type="nucleotide sequence ID" value="XM_016357712.1"/>
</dbReference>
<dbReference type="InterPro" id="IPR052761">
    <property type="entry name" value="Fungal_Detox/Toxin_TFs"/>
</dbReference>
<gene>
    <name evidence="5" type="ORF">PV09_04381</name>
</gene>
<dbReference type="Proteomes" id="UP000053259">
    <property type="component" value="Unassembled WGS sequence"/>
</dbReference>
<evidence type="ECO:0000313" key="5">
    <source>
        <dbReference type="EMBL" id="KIW04635.1"/>
    </source>
</evidence>
<dbReference type="GO" id="GO:0008270">
    <property type="term" value="F:zinc ion binding"/>
    <property type="evidence" value="ECO:0007669"/>
    <property type="project" value="InterPro"/>
</dbReference>
<feature type="region of interest" description="Disordered" evidence="3">
    <location>
        <begin position="1"/>
        <end position="32"/>
    </location>
</feature>
<protein>
    <recommendedName>
        <fullName evidence="4">Zn(2)-C6 fungal-type domain-containing protein</fullName>
    </recommendedName>
</protein>
<dbReference type="PROSITE" id="PS50048">
    <property type="entry name" value="ZN2_CY6_FUNGAL_2"/>
    <property type="match status" value="1"/>
</dbReference>
<dbReference type="CDD" id="cd00067">
    <property type="entry name" value="GAL4"/>
    <property type="match status" value="1"/>
</dbReference>
<dbReference type="OrthoDB" id="4451586at2759"/>
<reference evidence="5 6" key="1">
    <citation type="submission" date="2015-01" db="EMBL/GenBank/DDBJ databases">
        <title>The Genome Sequence of Ochroconis gallopava CBS43764.</title>
        <authorList>
            <consortium name="The Broad Institute Genomics Platform"/>
            <person name="Cuomo C."/>
            <person name="de Hoog S."/>
            <person name="Gorbushina A."/>
            <person name="Stielow B."/>
            <person name="Teixiera M."/>
            <person name="Abouelleil A."/>
            <person name="Chapman S.B."/>
            <person name="Priest M."/>
            <person name="Young S.K."/>
            <person name="Wortman J."/>
            <person name="Nusbaum C."/>
            <person name="Birren B."/>
        </authorList>
    </citation>
    <scope>NUCLEOTIDE SEQUENCE [LARGE SCALE GENOMIC DNA]</scope>
    <source>
        <strain evidence="5 6">CBS 43764</strain>
    </source>
</reference>
<dbReference type="STRING" id="253628.A0A0D2ADU5"/>
<evidence type="ECO:0000256" key="2">
    <source>
        <dbReference type="ARBA" id="ARBA00023242"/>
    </source>
</evidence>
<dbReference type="SMART" id="SM00906">
    <property type="entry name" value="Fungal_trans"/>
    <property type="match status" value="1"/>
</dbReference>
<dbReference type="GO" id="GO:0000981">
    <property type="term" value="F:DNA-binding transcription factor activity, RNA polymerase II-specific"/>
    <property type="evidence" value="ECO:0007669"/>
    <property type="project" value="InterPro"/>
</dbReference>
<evidence type="ECO:0000256" key="1">
    <source>
        <dbReference type="ARBA" id="ARBA00022723"/>
    </source>
</evidence>
<dbReference type="PROSITE" id="PS00463">
    <property type="entry name" value="ZN2_CY6_FUNGAL_1"/>
    <property type="match status" value="1"/>
</dbReference>
<name>A0A0D2ADU5_9PEZI</name>
<dbReference type="PANTHER" id="PTHR47425:SF3">
    <property type="entry name" value="ZN(II)2CYS6 TRANSCRIPTION FACTOR (EUROFUNG)"/>
    <property type="match status" value="1"/>
</dbReference>
<evidence type="ECO:0000313" key="6">
    <source>
        <dbReference type="Proteomes" id="UP000053259"/>
    </source>
</evidence>
<dbReference type="EMBL" id="KN847540">
    <property type="protein sequence ID" value="KIW04635.1"/>
    <property type="molecule type" value="Genomic_DNA"/>
</dbReference>
<dbReference type="Pfam" id="PF04082">
    <property type="entry name" value="Fungal_trans"/>
    <property type="match status" value="1"/>
</dbReference>
<sequence>MSQPQPVSKLHRVGSASKNRIEKSKPARRRAPAACQSCRARKVRCDVSESGSPCMNCRADNLECIVTIGKTRVSYADSKVESYLGGFIAGPVRADPPVDTRRDGDSQVDTWRQSVARVRDQINLVESNPFHNFHANDLQTVSGDLVLPSVPGLTRANEIVYCMQPYTSVPSDSLPAPVPLYHDDPSQLPGWIKPPSSRIELDDFGYLQRSGALILPDQRLRDECLSCFIEWVYPWSPIVDLSDILRAISRRDGSGGHVSLPVFQAIMFAGVGFVEMASLRSAGFESRKDAKKSFFRKVKLLYDFGYDTGQIAIIQTLILMSYWVESADSQKDIWHWIGVAIGTSTKMGLNKDPSGLDMSRQEISLRKRVWWSLLSRDRLTALALRRNIQIQQEDYDMPQLTVDDFCINVLPDDIECPPQTTFPRDAERQHKVALWCIEQAKLCVILGHILRDRYSTVCIDKGTSPESQGNKKTTMALMPRKDSPDGPRLTPYDVELKEWARSLPSVISYTNPEQPIVDNIGHNSFLLHRATLVMLYSTAVLLFYRPLVSMNAPTPADFFENGGIPTDSTGAVVIQEIRTAAFRITQIAGELSAMGLVRFSQPIGVTVTSSAAVVHLAAIYSPFKMIHAEALSKLCICLSVIEQLQEQYIAADLSCHILVSGLRSAGVPLPAKLDSTSISQYLQKSDFDPTQVAKSSFGTLFDLLNASAKPPQNTSSLAENSIIFAMDPTVTGRNEQYSRGSYVDTSAGL</sequence>
<dbReference type="InterPro" id="IPR036864">
    <property type="entry name" value="Zn2-C6_fun-type_DNA-bd_sf"/>
</dbReference>
<keyword evidence="6" id="KW-1185">Reference proteome</keyword>
<organism evidence="5 6">
    <name type="scientific">Verruconis gallopava</name>
    <dbReference type="NCBI Taxonomy" id="253628"/>
    <lineage>
        <taxon>Eukaryota</taxon>
        <taxon>Fungi</taxon>
        <taxon>Dikarya</taxon>
        <taxon>Ascomycota</taxon>
        <taxon>Pezizomycotina</taxon>
        <taxon>Dothideomycetes</taxon>
        <taxon>Pleosporomycetidae</taxon>
        <taxon>Venturiales</taxon>
        <taxon>Sympoventuriaceae</taxon>
        <taxon>Verruconis</taxon>
    </lineage>
</organism>
<dbReference type="AlphaFoldDB" id="A0A0D2ADU5"/>
<feature type="domain" description="Zn(2)-C6 fungal-type" evidence="4">
    <location>
        <begin position="34"/>
        <end position="66"/>
    </location>
</feature>